<comment type="caution">
    <text evidence="3">The sequence shown here is derived from an EMBL/GenBank/DDBJ whole genome shotgun (WGS) entry which is preliminary data.</text>
</comment>
<proteinExistence type="inferred from homology"/>
<gene>
    <name evidence="3" type="ORF">C8A00DRAFT_12932</name>
</gene>
<dbReference type="InterPro" id="IPR000073">
    <property type="entry name" value="AB_hydrolase_1"/>
</dbReference>
<organism evidence="3 4">
    <name type="scientific">Chaetomidium leptoderma</name>
    <dbReference type="NCBI Taxonomy" id="669021"/>
    <lineage>
        <taxon>Eukaryota</taxon>
        <taxon>Fungi</taxon>
        <taxon>Dikarya</taxon>
        <taxon>Ascomycota</taxon>
        <taxon>Pezizomycotina</taxon>
        <taxon>Sordariomycetes</taxon>
        <taxon>Sordariomycetidae</taxon>
        <taxon>Sordariales</taxon>
        <taxon>Chaetomiaceae</taxon>
        <taxon>Chaetomidium</taxon>
    </lineage>
</organism>
<evidence type="ECO:0000313" key="4">
    <source>
        <dbReference type="Proteomes" id="UP001302745"/>
    </source>
</evidence>
<protein>
    <submittedName>
        <fullName evidence="3">Alpha/Beta hydrolase protein</fullName>
    </submittedName>
</protein>
<dbReference type="PANTHER" id="PTHR47751:SF2">
    <property type="entry name" value="DLTD N-TERMINAL DOMAIN PROTEIN (AFU_ORTHOLOGUE AFUA_8G00380)-RELATED"/>
    <property type="match status" value="1"/>
</dbReference>
<dbReference type="Pfam" id="PF12697">
    <property type="entry name" value="Abhydrolase_6"/>
    <property type="match status" value="1"/>
</dbReference>
<dbReference type="SUPFAM" id="SSF53474">
    <property type="entry name" value="alpha/beta-Hydrolases"/>
    <property type="match status" value="1"/>
</dbReference>
<comment type="similarity">
    <text evidence="1">Belongs to the polyketide transferase af380 family.</text>
</comment>
<evidence type="ECO:0000259" key="2">
    <source>
        <dbReference type="Pfam" id="PF12697"/>
    </source>
</evidence>
<evidence type="ECO:0000256" key="1">
    <source>
        <dbReference type="ARBA" id="ARBA00029464"/>
    </source>
</evidence>
<reference evidence="3" key="2">
    <citation type="submission" date="2023-05" db="EMBL/GenBank/DDBJ databases">
        <authorList>
            <consortium name="Lawrence Berkeley National Laboratory"/>
            <person name="Steindorff A."/>
            <person name="Hensen N."/>
            <person name="Bonometti L."/>
            <person name="Westerberg I."/>
            <person name="Brannstrom I.O."/>
            <person name="Guillou S."/>
            <person name="Cros-Aarteil S."/>
            <person name="Calhoun S."/>
            <person name="Haridas S."/>
            <person name="Kuo A."/>
            <person name="Mondo S."/>
            <person name="Pangilinan J."/>
            <person name="Riley R."/>
            <person name="Labutti K."/>
            <person name="Andreopoulos B."/>
            <person name="Lipzen A."/>
            <person name="Chen C."/>
            <person name="Yanf M."/>
            <person name="Daum C."/>
            <person name="Ng V."/>
            <person name="Clum A."/>
            <person name="Ohm R."/>
            <person name="Martin F."/>
            <person name="Silar P."/>
            <person name="Natvig D."/>
            <person name="Lalanne C."/>
            <person name="Gautier V."/>
            <person name="Ament-Velasquez S.L."/>
            <person name="Kruys A."/>
            <person name="Hutchinson M.I."/>
            <person name="Powell A.J."/>
            <person name="Barry K."/>
            <person name="Miller A.N."/>
            <person name="Grigoriev I.V."/>
            <person name="Debuchy R."/>
            <person name="Gladieux P."/>
            <person name="Thoren M.H."/>
            <person name="Johannesson H."/>
        </authorList>
    </citation>
    <scope>NUCLEOTIDE SEQUENCE</scope>
    <source>
        <strain evidence="3">CBS 538.74</strain>
    </source>
</reference>
<keyword evidence="3" id="KW-0378">Hydrolase</keyword>
<dbReference type="Gene3D" id="3.40.50.1820">
    <property type="entry name" value="alpha/beta hydrolase"/>
    <property type="match status" value="1"/>
</dbReference>
<dbReference type="InterPro" id="IPR029058">
    <property type="entry name" value="AB_hydrolase_fold"/>
</dbReference>
<accession>A0AAN6VQU4</accession>
<feature type="domain" description="AB hydrolase-1" evidence="2">
    <location>
        <begin position="30"/>
        <end position="292"/>
    </location>
</feature>
<dbReference type="GO" id="GO:0016787">
    <property type="term" value="F:hydrolase activity"/>
    <property type="evidence" value="ECO:0007669"/>
    <property type="project" value="UniProtKB-KW"/>
</dbReference>
<dbReference type="Proteomes" id="UP001302745">
    <property type="component" value="Unassembled WGS sequence"/>
</dbReference>
<evidence type="ECO:0000313" key="3">
    <source>
        <dbReference type="EMBL" id="KAK4156108.1"/>
    </source>
</evidence>
<dbReference type="InterPro" id="IPR051411">
    <property type="entry name" value="Polyketide_trans_af380"/>
</dbReference>
<sequence length="312" mass="33665">MAFQETKFKTVDGTELHGRVYPAAQQGPGLVMCPGFNCILTMLNFPACAAALQRSGITVLLYDPRNTGASGGQPRNDIDPPQAVADLSDALTHLLTLPSVGPAQAGLLGLSFGGTVGLSAAAVDPRCRFVVAVAPLADLDFASPAQRARVLRRCMQDRASQVLGNPPFAVPVLNDRGENPVGFGHGIDSERYARLVSEGREIAPGHVNRVTLMTYYKLAMWTPWPLWRCLGWGDGKGGTRGAMFVIPEKDAMSYPHLQRKHYDELPEDGVSFRKSKMEVADAGHEDVLGEAHLETIVKGITEFVRSLLDDSA</sequence>
<name>A0AAN6VQU4_9PEZI</name>
<keyword evidence="4" id="KW-1185">Reference proteome</keyword>
<reference evidence="3" key="1">
    <citation type="journal article" date="2023" name="Mol. Phylogenet. Evol.">
        <title>Genome-scale phylogeny and comparative genomics of the fungal order Sordariales.</title>
        <authorList>
            <person name="Hensen N."/>
            <person name="Bonometti L."/>
            <person name="Westerberg I."/>
            <person name="Brannstrom I.O."/>
            <person name="Guillou S."/>
            <person name="Cros-Aarteil S."/>
            <person name="Calhoun S."/>
            <person name="Haridas S."/>
            <person name="Kuo A."/>
            <person name="Mondo S."/>
            <person name="Pangilinan J."/>
            <person name="Riley R."/>
            <person name="LaButti K."/>
            <person name="Andreopoulos B."/>
            <person name="Lipzen A."/>
            <person name="Chen C."/>
            <person name="Yan M."/>
            <person name="Daum C."/>
            <person name="Ng V."/>
            <person name="Clum A."/>
            <person name="Steindorff A."/>
            <person name="Ohm R.A."/>
            <person name="Martin F."/>
            <person name="Silar P."/>
            <person name="Natvig D.O."/>
            <person name="Lalanne C."/>
            <person name="Gautier V."/>
            <person name="Ament-Velasquez S.L."/>
            <person name="Kruys A."/>
            <person name="Hutchinson M.I."/>
            <person name="Powell A.J."/>
            <person name="Barry K."/>
            <person name="Miller A.N."/>
            <person name="Grigoriev I.V."/>
            <person name="Debuchy R."/>
            <person name="Gladieux P."/>
            <person name="Hiltunen Thoren M."/>
            <person name="Johannesson H."/>
        </authorList>
    </citation>
    <scope>NUCLEOTIDE SEQUENCE</scope>
    <source>
        <strain evidence="3">CBS 538.74</strain>
    </source>
</reference>
<dbReference type="AlphaFoldDB" id="A0AAN6VQU4"/>
<dbReference type="PANTHER" id="PTHR47751">
    <property type="entry name" value="SUPERFAMILY HYDROLASE, PUTATIVE (AFU_ORTHOLOGUE AFUA_2G16580)-RELATED"/>
    <property type="match status" value="1"/>
</dbReference>
<dbReference type="EMBL" id="MU856874">
    <property type="protein sequence ID" value="KAK4156108.1"/>
    <property type="molecule type" value="Genomic_DNA"/>
</dbReference>
<dbReference type="Gene3D" id="1.10.10.800">
    <property type="match status" value="1"/>
</dbReference>